<evidence type="ECO:0000313" key="2">
    <source>
        <dbReference type="Proteomes" id="UP000059680"/>
    </source>
</evidence>
<dbReference type="ExpressionAtlas" id="A0A0P0WV97">
    <property type="expression patterns" value="baseline and differential"/>
</dbReference>
<organism evidence="1 2">
    <name type="scientific">Oryza sativa subsp. japonica</name>
    <name type="common">Rice</name>
    <dbReference type="NCBI Taxonomy" id="39947"/>
    <lineage>
        <taxon>Eukaryota</taxon>
        <taxon>Viridiplantae</taxon>
        <taxon>Streptophyta</taxon>
        <taxon>Embryophyta</taxon>
        <taxon>Tracheophyta</taxon>
        <taxon>Spermatophyta</taxon>
        <taxon>Magnoliopsida</taxon>
        <taxon>Liliopsida</taxon>
        <taxon>Poales</taxon>
        <taxon>Poaceae</taxon>
        <taxon>BOP clade</taxon>
        <taxon>Oryzoideae</taxon>
        <taxon>Oryzeae</taxon>
        <taxon>Oryzinae</taxon>
        <taxon>Oryza</taxon>
        <taxon>Oryza sativa</taxon>
    </lineage>
</organism>
<protein>
    <submittedName>
        <fullName evidence="1">Os06g0256200 protein</fullName>
    </submittedName>
</protein>
<evidence type="ECO:0007829" key="3">
    <source>
        <dbReference type="PeptideAtlas" id="A0A0P0WV97"/>
    </source>
</evidence>
<proteinExistence type="evidence at protein level"/>
<keyword evidence="3" id="KW-1267">Proteomics identification</keyword>
<dbReference type="Gramene" id="Os06t0256200-03">
    <property type="protein sequence ID" value="Os06t0256200-03"/>
    <property type="gene ID" value="Os06g0256200"/>
</dbReference>
<accession>A0A0P0WV97</accession>
<dbReference type="Gramene" id="Os06t0256200-02">
    <property type="protein sequence ID" value="Os06t0256200-02"/>
    <property type="gene ID" value="Os06g0256200"/>
</dbReference>
<dbReference type="AlphaFoldDB" id="A0A0P0WV97"/>
<sequence length="99" mass="11296">MCAMENHQSFNKTKDIVWRQDLFEDSMVAAGLSVTESSTKLYISNLHYGVTKEDIQVAGSLRFALCMLESDSSTHIGNFQAHVLCSQLCFRNFFPRWVI</sequence>
<reference evidence="2" key="1">
    <citation type="journal article" date="2005" name="Nature">
        <title>The map-based sequence of the rice genome.</title>
        <authorList>
            <consortium name="International rice genome sequencing project (IRGSP)"/>
            <person name="Matsumoto T."/>
            <person name="Wu J."/>
            <person name="Kanamori H."/>
            <person name="Katayose Y."/>
            <person name="Fujisawa M."/>
            <person name="Namiki N."/>
            <person name="Mizuno H."/>
            <person name="Yamamoto K."/>
            <person name="Antonio B.A."/>
            <person name="Baba T."/>
            <person name="Sakata K."/>
            <person name="Nagamura Y."/>
            <person name="Aoki H."/>
            <person name="Arikawa K."/>
            <person name="Arita K."/>
            <person name="Bito T."/>
            <person name="Chiden Y."/>
            <person name="Fujitsuka N."/>
            <person name="Fukunaka R."/>
            <person name="Hamada M."/>
            <person name="Harada C."/>
            <person name="Hayashi A."/>
            <person name="Hijishita S."/>
            <person name="Honda M."/>
            <person name="Hosokawa S."/>
            <person name="Ichikawa Y."/>
            <person name="Idonuma A."/>
            <person name="Iijima M."/>
            <person name="Ikeda M."/>
            <person name="Ikeno M."/>
            <person name="Ito K."/>
            <person name="Ito S."/>
            <person name="Ito T."/>
            <person name="Ito Y."/>
            <person name="Ito Y."/>
            <person name="Iwabuchi A."/>
            <person name="Kamiya K."/>
            <person name="Karasawa W."/>
            <person name="Kurita K."/>
            <person name="Katagiri S."/>
            <person name="Kikuta A."/>
            <person name="Kobayashi H."/>
            <person name="Kobayashi N."/>
            <person name="Machita K."/>
            <person name="Maehara T."/>
            <person name="Masukawa M."/>
            <person name="Mizubayashi T."/>
            <person name="Mukai Y."/>
            <person name="Nagasaki H."/>
            <person name="Nagata Y."/>
            <person name="Naito S."/>
            <person name="Nakashima M."/>
            <person name="Nakama Y."/>
            <person name="Nakamichi Y."/>
            <person name="Nakamura M."/>
            <person name="Meguro A."/>
            <person name="Negishi M."/>
            <person name="Ohta I."/>
            <person name="Ohta T."/>
            <person name="Okamoto M."/>
            <person name="Ono N."/>
            <person name="Saji S."/>
            <person name="Sakaguchi M."/>
            <person name="Sakai K."/>
            <person name="Shibata M."/>
            <person name="Shimokawa T."/>
            <person name="Song J."/>
            <person name="Takazaki Y."/>
            <person name="Terasawa K."/>
            <person name="Tsugane M."/>
            <person name="Tsuji K."/>
            <person name="Ueda S."/>
            <person name="Waki K."/>
            <person name="Yamagata H."/>
            <person name="Yamamoto M."/>
            <person name="Yamamoto S."/>
            <person name="Yamane H."/>
            <person name="Yoshiki S."/>
            <person name="Yoshihara R."/>
            <person name="Yukawa K."/>
            <person name="Zhong H."/>
            <person name="Yano M."/>
            <person name="Yuan Q."/>
            <person name="Ouyang S."/>
            <person name="Liu J."/>
            <person name="Jones K.M."/>
            <person name="Gansberger K."/>
            <person name="Moffat K."/>
            <person name="Hill J."/>
            <person name="Bera J."/>
            <person name="Fadrosh D."/>
            <person name="Jin S."/>
            <person name="Johri S."/>
            <person name="Kim M."/>
            <person name="Overton L."/>
            <person name="Reardon M."/>
            <person name="Tsitrin T."/>
            <person name="Vuong H."/>
            <person name="Weaver B."/>
            <person name="Ciecko A."/>
            <person name="Tallon L."/>
            <person name="Jackson J."/>
            <person name="Pai G."/>
            <person name="Aken S.V."/>
            <person name="Utterback T."/>
            <person name="Reidmuller S."/>
            <person name="Feldblyum T."/>
            <person name="Hsiao J."/>
            <person name="Zismann V."/>
            <person name="Iobst S."/>
            <person name="de Vazeille A.R."/>
            <person name="Buell C.R."/>
            <person name="Ying K."/>
            <person name="Li Y."/>
            <person name="Lu T."/>
            <person name="Huang Y."/>
            <person name="Zhao Q."/>
            <person name="Feng Q."/>
            <person name="Zhang L."/>
            <person name="Zhu J."/>
            <person name="Weng Q."/>
            <person name="Mu J."/>
            <person name="Lu Y."/>
            <person name="Fan D."/>
            <person name="Liu Y."/>
            <person name="Guan J."/>
            <person name="Zhang Y."/>
            <person name="Yu S."/>
            <person name="Liu X."/>
            <person name="Zhang Y."/>
            <person name="Hong G."/>
            <person name="Han B."/>
            <person name="Choisne N."/>
            <person name="Demange N."/>
            <person name="Orjeda G."/>
            <person name="Samain S."/>
            <person name="Cattolico L."/>
            <person name="Pelletier E."/>
            <person name="Couloux A."/>
            <person name="Segurens B."/>
            <person name="Wincker P."/>
            <person name="D'Hont A."/>
            <person name="Scarpelli C."/>
            <person name="Weissenbach J."/>
            <person name="Salanoubat M."/>
            <person name="Quetier F."/>
            <person name="Yu Y."/>
            <person name="Kim H.R."/>
            <person name="Rambo T."/>
            <person name="Currie J."/>
            <person name="Collura K."/>
            <person name="Luo M."/>
            <person name="Yang T."/>
            <person name="Ammiraju J.S.S."/>
            <person name="Engler F."/>
            <person name="Soderlund C."/>
            <person name="Wing R.A."/>
            <person name="Palmer L.E."/>
            <person name="de la Bastide M."/>
            <person name="Spiegel L."/>
            <person name="Nascimento L."/>
            <person name="Zutavern T."/>
            <person name="O'Shaughnessy A."/>
            <person name="Dike S."/>
            <person name="Dedhia N."/>
            <person name="Preston R."/>
            <person name="Balija V."/>
            <person name="McCombie W.R."/>
            <person name="Chow T."/>
            <person name="Chen H."/>
            <person name="Chung M."/>
            <person name="Chen C."/>
            <person name="Shaw J."/>
            <person name="Wu H."/>
            <person name="Hsiao K."/>
            <person name="Chao Y."/>
            <person name="Chu M."/>
            <person name="Cheng C."/>
            <person name="Hour A."/>
            <person name="Lee P."/>
            <person name="Lin S."/>
            <person name="Lin Y."/>
            <person name="Liou J."/>
            <person name="Liu S."/>
            <person name="Hsing Y."/>
            <person name="Raghuvanshi S."/>
            <person name="Mohanty A."/>
            <person name="Bharti A.K."/>
            <person name="Gaur A."/>
            <person name="Gupta V."/>
            <person name="Kumar D."/>
            <person name="Ravi V."/>
            <person name="Vij S."/>
            <person name="Kapur A."/>
            <person name="Khurana P."/>
            <person name="Khurana P."/>
            <person name="Khurana J.P."/>
            <person name="Tyagi A.K."/>
            <person name="Gaikwad K."/>
            <person name="Singh A."/>
            <person name="Dalal V."/>
            <person name="Srivastava S."/>
            <person name="Dixit A."/>
            <person name="Pal A.K."/>
            <person name="Ghazi I.A."/>
            <person name="Yadav M."/>
            <person name="Pandit A."/>
            <person name="Bhargava A."/>
            <person name="Sureshbabu K."/>
            <person name="Batra K."/>
            <person name="Sharma T.R."/>
            <person name="Mohapatra T."/>
            <person name="Singh N.K."/>
            <person name="Messing J."/>
            <person name="Nelson A.B."/>
            <person name="Fuks G."/>
            <person name="Kavchok S."/>
            <person name="Keizer G."/>
            <person name="Linton E."/>
            <person name="Llaca V."/>
            <person name="Song R."/>
            <person name="Tanyolac B."/>
            <person name="Young S."/>
            <person name="Ho-Il K."/>
            <person name="Hahn J.H."/>
            <person name="Sangsakoo G."/>
            <person name="Vanavichit A."/>
            <person name="de Mattos Luiz.A.T."/>
            <person name="Zimmer P.D."/>
            <person name="Malone G."/>
            <person name="Dellagostin O."/>
            <person name="de Oliveira A.C."/>
            <person name="Bevan M."/>
            <person name="Bancroft I."/>
            <person name="Minx P."/>
            <person name="Cordum H."/>
            <person name="Wilson R."/>
            <person name="Cheng Z."/>
            <person name="Jin W."/>
            <person name="Jiang J."/>
            <person name="Leong S.A."/>
            <person name="Iwama H."/>
            <person name="Gojobori T."/>
            <person name="Itoh T."/>
            <person name="Niimura Y."/>
            <person name="Fujii Y."/>
            <person name="Habara T."/>
            <person name="Sakai H."/>
            <person name="Sato Y."/>
            <person name="Wilson G."/>
            <person name="Kumar K."/>
            <person name="McCouch S."/>
            <person name="Juretic N."/>
            <person name="Hoen D."/>
            <person name="Wright S."/>
            <person name="Bruskiewich R."/>
            <person name="Bureau T."/>
            <person name="Miyao A."/>
            <person name="Hirochika H."/>
            <person name="Nishikawa T."/>
            <person name="Kadowaki K."/>
            <person name="Sugiura M."/>
            <person name="Burr B."/>
            <person name="Sasaki T."/>
        </authorList>
    </citation>
    <scope>NUCLEOTIDE SEQUENCE [LARGE SCALE GENOMIC DNA]</scope>
    <source>
        <strain evidence="2">cv. Nipponbare</strain>
    </source>
</reference>
<reference evidence="1 2" key="2">
    <citation type="journal article" date="2013" name="Plant Cell Physiol.">
        <title>Rice Annotation Project Database (RAP-DB): an integrative and interactive database for rice genomics.</title>
        <authorList>
            <person name="Sakai H."/>
            <person name="Lee S.S."/>
            <person name="Tanaka T."/>
            <person name="Numa H."/>
            <person name="Kim J."/>
            <person name="Kawahara Y."/>
            <person name="Wakimoto H."/>
            <person name="Yang C.C."/>
            <person name="Iwamoto M."/>
            <person name="Abe T."/>
            <person name="Yamada Y."/>
            <person name="Muto A."/>
            <person name="Inokuchi H."/>
            <person name="Ikemura T."/>
            <person name="Matsumoto T."/>
            <person name="Sasaki T."/>
            <person name="Itoh T."/>
        </authorList>
    </citation>
    <scope>NUCLEOTIDE SEQUENCE [LARGE SCALE GENOMIC DNA]</scope>
    <source>
        <strain evidence="2">cv. Nipponbare</strain>
    </source>
</reference>
<evidence type="ECO:0000313" key="1">
    <source>
        <dbReference type="EMBL" id="BAS97096.1"/>
    </source>
</evidence>
<dbReference type="Proteomes" id="UP000059680">
    <property type="component" value="Chromosome 6"/>
</dbReference>
<keyword evidence="2" id="KW-1185">Reference proteome</keyword>
<dbReference type="EMBL" id="AP014962">
    <property type="protein sequence ID" value="BAS97096.1"/>
    <property type="molecule type" value="Genomic_DNA"/>
</dbReference>
<gene>
    <name evidence="1" type="ordered locus">Os06g0256200</name>
    <name evidence="1" type="ORF">OSNPB_060256200</name>
</gene>
<name>A0A0P0WV97_ORYSJ</name>
<reference evidence="1 2" key="3">
    <citation type="journal article" date="2013" name="Rice">
        <title>Improvement of the Oryza sativa Nipponbare reference genome using next generation sequence and optical map data.</title>
        <authorList>
            <person name="Kawahara Y."/>
            <person name="de la Bastide M."/>
            <person name="Hamilton J.P."/>
            <person name="Kanamori H."/>
            <person name="McCombie W.R."/>
            <person name="Ouyang S."/>
            <person name="Schwartz D.C."/>
            <person name="Tanaka T."/>
            <person name="Wu J."/>
            <person name="Zhou S."/>
            <person name="Childs K.L."/>
            <person name="Davidson R.M."/>
            <person name="Lin H."/>
            <person name="Quesada-Ocampo L."/>
            <person name="Vaillancourt B."/>
            <person name="Sakai H."/>
            <person name="Lee S.S."/>
            <person name="Kim J."/>
            <person name="Numa H."/>
            <person name="Itoh T."/>
            <person name="Buell C.R."/>
            <person name="Matsumoto T."/>
        </authorList>
    </citation>
    <scope>NUCLEOTIDE SEQUENCE [LARGE SCALE GENOMIC DNA]</scope>
    <source>
        <strain evidence="2">cv. Nipponbare</strain>
    </source>
</reference>